<dbReference type="Pfam" id="PF03092">
    <property type="entry name" value="BT1"/>
    <property type="match status" value="1"/>
</dbReference>
<dbReference type="SUPFAM" id="SSF103473">
    <property type="entry name" value="MFS general substrate transporter"/>
    <property type="match status" value="1"/>
</dbReference>
<reference evidence="8" key="1">
    <citation type="submission" date="2013-12" db="EMBL/GenBank/DDBJ databases">
        <title>The Genome Sequence of Aphanomyces astaci APO3.</title>
        <authorList>
            <consortium name="The Broad Institute Genomics Platform"/>
            <person name="Russ C."/>
            <person name="Tyler B."/>
            <person name="van West P."/>
            <person name="Dieguez-Uribeondo J."/>
            <person name="Young S.K."/>
            <person name="Zeng Q."/>
            <person name="Gargeya S."/>
            <person name="Fitzgerald M."/>
            <person name="Abouelleil A."/>
            <person name="Alvarado L."/>
            <person name="Chapman S.B."/>
            <person name="Gainer-Dewar J."/>
            <person name="Goldberg J."/>
            <person name="Griggs A."/>
            <person name="Gujja S."/>
            <person name="Hansen M."/>
            <person name="Howarth C."/>
            <person name="Imamovic A."/>
            <person name="Ireland A."/>
            <person name="Larimer J."/>
            <person name="McCowan C."/>
            <person name="Murphy C."/>
            <person name="Pearson M."/>
            <person name="Poon T.W."/>
            <person name="Priest M."/>
            <person name="Roberts A."/>
            <person name="Saif S."/>
            <person name="Shea T."/>
            <person name="Sykes S."/>
            <person name="Wortman J."/>
            <person name="Nusbaum C."/>
            <person name="Birren B."/>
        </authorList>
    </citation>
    <scope>NUCLEOTIDE SEQUENCE [LARGE SCALE GENOMIC DNA]</scope>
    <source>
        <strain evidence="8">APO3</strain>
    </source>
</reference>
<dbReference type="Proteomes" id="UP000283543">
    <property type="component" value="Unassembled WGS sequence"/>
</dbReference>
<dbReference type="VEuPathDB" id="FungiDB:H257_13323"/>
<feature type="transmembrane region" description="Helical" evidence="7">
    <location>
        <begin position="525"/>
        <end position="546"/>
    </location>
</feature>
<dbReference type="PANTHER" id="PTHR31585:SF5">
    <property type="entry name" value="RNA-BINDING S4 DOMAIN-CONTAINING PROTEIN"/>
    <property type="match status" value="1"/>
</dbReference>
<organism evidence="8">
    <name type="scientific">Aphanomyces astaci</name>
    <name type="common">Crayfish plague agent</name>
    <dbReference type="NCBI Taxonomy" id="112090"/>
    <lineage>
        <taxon>Eukaryota</taxon>
        <taxon>Sar</taxon>
        <taxon>Stramenopiles</taxon>
        <taxon>Oomycota</taxon>
        <taxon>Saprolegniomycetes</taxon>
        <taxon>Saprolegniales</taxon>
        <taxon>Verrucalvaceae</taxon>
        <taxon>Aphanomyces</taxon>
    </lineage>
</organism>
<evidence type="ECO:0000313" key="12">
    <source>
        <dbReference type="EMBL" id="RHY45986.1"/>
    </source>
</evidence>
<feature type="transmembrane region" description="Helical" evidence="7">
    <location>
        <begin position="367"/>
        <end position="387"/>
    </location>
</feature>
<evidence type="ECO:0000313" key="22">
    <source>
        <dbReference type="Proteomes" id="UP000283543"/>
    </source>
</evidence>
<dbReference type="EMBL" id="QUTF01026566">
    <property type="protein sequence ID" value="RHY81775.1"/>
    <property type="molecule type" value="Genomic_DNA"/>
</dbReference>
<evidence type="ECO:0000313" key="11">
    <source>
        <dbReference type="EMBL" id="RHY39123.1"/>
    </source>
</evidence>
<evidence type="ECO:0000313" key="24">
    <source>
        <dbReference type="Proteomes" id="UP000285430"/>
    </source>
</evidence>
<evidence type="ECO:0000256" key="2">
    <source>
        <dbReference type="ARBA" id="ARBA00007015"/>
    </source>
</evidence>
<dbReference type="Proteomes" id="UP000284702">
    <property type="component" value="Unassembled WGS sequence"/>
</dbReference>
<keyword evidence="4 7" id="KW-0812">Transmembrane</keyword>
<evidence type="ECO:0000313" key="10">
    <source>
        <dbReference type="EMBL" id="RHY25794.1"/>
    </source>
</evidence>
<dbReference type="AlphaFoldDB" id="W4FV97"/>
<gene>
    <name evidence="17" type="ORF">B5M09_009241</name>
    <name evidence="10" type="ORF">DYB25_009419</name>
    <name evidence="14" type="ORF">DYB26_009259</name>
    <name evidence="11" type="ORF">DYB30_012845</name>
    <name evidence="13" type="ORF">DYB34_011494</name>
    <name evidence="15" type="ORF">DYB35_013549</name>
    <name evidence="9" type="ORF">DYB36_011444</name>
    <name evidence="16" type="ORF">DYB37_008652</name>
    <name evidence="12" type="ORF">DYB38_009134</name>
    <name evidence="8" type="ORF">H257_13323</name>
</gene>
<dbReference type="InterPro" id="IPR036259">
    <property type="entry name" value="MFS_trans_sf"/>
</dbReference>
<dbReference type="GO" id="GO:0016020">
    <property type="term" value="C:membrane"/>
    <property type="evidence" value="ECO:0007669"/>
    <property type="project" value="UniProtKB-SubCell"/>
</dbReference>
<dbReference type="PANTHER" id="PTHR31585">
    <property type="entry name" value="FOLATE-BIOPTERIN TRANSPORTER 1, CHLOROPLASTIC"/>
    <property type="match status" value="1"/>
</dbReference>
<dbReference type="Proteomes" id="UP000266239">
    <property type="component" value="Unassembled WGS sequence"/>
</dbReference>
<evidence type="ECO:0000313" key="18">
    <source>
        <dbReference type="Proteomes" id="UP000265427"/>
    </source>
</evidence>
<keyword evidence="6 7" id="KW-0472">Membrane</keyword>
<evidence type="ECO:0000313" key="13">
    <source>
        <dbReference type="EMBL" id="RHY75135.1"/>
    </source>
</evidence>
<feature type="transmembrane region" description="Helical" evidence="7">
    <location>
        <begin position="254"/>
        <end position="275"/>
    </location>
</feature>
<dbReference type="RefSeq" id="XP_009839105.1">
    <property type="nucleotide sequence ID" value="XM_009840803.1"/>
</dbReference>
<dbReference type="Proteomes" id="UP000285712">
    <property type="component" value="Unassembled WGS sequence"/>
</dbReference>
<name>W4FV97_APHAT</name>
<dbReference type="Proteomes" id="UP000265427">
    <property type="component" value="Unassembled WGS sequence"/>
</dbReference>
<evidence type="ECO:0000313" key="23">
    <source>
        <dbReference type="Proteomes" id="UP000284702"/>
    </source>
</evidence>
<evidence type="ECO:0000256" key="4">
    <source>
        <dbReference type="ARBA" id="ARBA00022692"/>
    </source>
</evidence>
<dbReference type="EMBL" id="QUTC01007879">
    <property type="protein sequence ID" value="RHY45986.1"/>
    <property type="molecule type" value="Genomic_DNA"/>
</dbReference>
<dbReference type="EMBL" id="KI913160">
    <property type="protein sequence ID" value="ETV71440.1"/>
    <property type="molecule type" value="Genomic_DNA"/>
</dbReference>
<keyword evidence="5 7" id="KW-1133">Transmembrane helix</keyword>
<dbReference type="EMBL" id="QUSZ01007519">
    <property type="protein sequence ID" value="RHY02369.1"/>
    <property type="molecule type" value="Genomic_DNA"/>
</dbReference>
<accession>W4FV97</accession>
<dbReference type="EMBL" id="QUTG01001539">
    <property type="protein sequence ID" value="RHY99354.1"/>
    <property type="molecule type" value="Genomic_DNA"/>
</dbReference>
<evidence type="ECO:0000256" key="1">
    <source>
        <dbReference type="ARBA" id="ARBA00004141"/>
    </source>
</evidence>
<dbReference type="GeneID" id="20815319"/>
<dbReference type="EMBL" id="QUTD01011853">
    <property type="protein sequence ID" value="RHY39123.1"/>
    <property type="molecule type" value="Genomic_DNA"/>
</dbReference>
<dbReference type="Gene3D" id="1.20.1250.20">
    <property type="entry name" value="MFS general substrate transporter like domains"/>
    <property type="match status" value="1"/>
</dbReference>
<dbReference type="OrthoDB" id="65164at2759"/>
<feature type="transmembrane region" description="Helical" evidence="7">
    <location>
        <begin position="95"/>
        <end position="122"/>
    </location>
</feature>
<evidence type="ECO:0000313" key="9">
    <source>
        <dbReference type="EMBL" id="RHY02369.1"/>
    </source>
</evidence>
<evidence type="ECO:0000313" key="26">
    <source>
        <dbReference type="Proteomes" id="UP000286510"/>
    </source>
</evidence>
<reference evidence="18 19" key="3">
    <citation type="submission" date="2018-08" db="EMBL/GenBank/DDBJ databases">
        <title>Aphanomyces genome sequencing and annotation.</title>
        <authorList>
            <person name="Minardi D."/>
            <person name="Oidtmann B."/>
            <person name="Van Der Giezen M."/>
            <person name="Studholme D.J."/>
        </authorList>
    </citation>
    <scope>NUCLEOTIDE SEQUENCE [LARGE SCALE GENOMIC DNA]</scope>
    <source>
        <strain evidence="11 21">D2</strain>
        <strain evidence="16 24">Da</strain>
        <strain evidence="14 26">FDL457</strain>
        <strain evidence="9 18">Kv</strain>
        <strain evidence="12 19">SA</strain>
        <strain evidence="13 22">Si</strain>
        <strain evidence="15 25">Sv</strain>
        <strain evidence="10 20">Yx</strain>
    </source>
</reference>
<evidence type="ECO:0000313" key="8">
    <source>
        <dbReference type="EMBL" id="ETV71440.1"/>
    </source>
</evidence>
<keyword evidence="23" id="KW-1185">Reference proteome</keyword>
<evidence type="ECO:0000313" key="25">
    <source>
        <dbReference type="Proteomes" id="UP000285712"/>
    </source>
</evidence>
<feature type="transmembrane region" description="Helical" evidence="7">
    <location>
        <begin position="62"/>
        <end position="83"/>
    </location>
</feature>
<feature type="transmembrane region" description="Helical" evidence="7">
    <location>
        <begin position="219"/>
        <end position="242"/>
    </location>
</feature>
<evidence type="ECO:0000313" key="15">
    <source>
        <dbReference type="EMBL" id="RHY99354.1"/>
    </source>
</evidence>
<evidence type="ECO:0008006" key="27">
    <source>
        <dbReference type="Google" id="ProtNLM"/>
    </source>
</evidence>
<proteinExistence type="inferred from homology"/>
<evidence type="ECO:0000313" key="20">
    <source>
        <dbReference type="Proteomes" id="UP000266239"/>
    </source>
</evidence>
<dbReference type="Proteomes" id="UP000266643">
    <property type="component" value="Unassembled WGS sequence"/>
</dbReference>
<dbReference type="Proteomes" id="UP000286510">
    <property type="component" value="Unassembled WGS sequence"/>
</dbReference>
<dbReference type="Proteomes" id="UP000265716">
    <property type="component" value="Unassembled WGS sequence"/>
</dbReference>
<evidence type="ECO:0000313" key="16">
    <source>
        <dbReference type="EMBL" id="RHZ08026.1"/>
    </source>
</evidence>
<dbReference type="EMBL" id="QUTB01001704">
    <property type="protein sequence ID" value="RHY75135.1"/>
    <property type="molecule type" value="Genomic_DNA"/>
</dbReference>
<evidence type="ECO:0000313" key="21">
    <source>
        <dbReference type="Proteomes" id="UP000266643"/>
    </source>
</evidence>
<dbReference type="Proteomes" id="UP000285430">
    <property type="component" value="Unassembled WGS sequence"/>
</dbReference>
<feature type="transmembrane region" description="Helical" evidence="7">
    <location>
        <begin position="483"/>
        <end position="504"/>
    </location>
</feature>
<evidence type="ECO:0000313" key="14">
    <source>
        <dbReference type="EMBL" id="RHY81775.1"/>
    </source>
</evidence>
<evidence type="ECO:0000313" key="17">
    <source>
        <dbReference type="EMBL" id="RQM20450.1"/>
    </source>
</evidence>
<dbReference type="InterPro" id="IPR039309">
    <property type="entry name" value="BT1"/>
</dbReference>
<feature type="transmembrane region" description="Helical" evidence="7">
    <location>
        <begin position="337"/>
        <end position="355"/>
    </location>
</feature>
<evidence type="ECO:0000313" key="19">
    <source>
        <dbReference type="Proteomes" id="UP000265716"/>
    </source>
</evidence>
<evidence type="ECO:0000256" key="3">
    <source>
        <dbReference type="ARBA" id="ARBA00022448"/>
    </source>
</evidence>
<evidence type="ECO:0000256" key="5">
    <source>
        <dbReference type="ARBA" id="ARBA00022989"/>
    </source>
</evidence>
<evidence type="ECO:0000256" key="6">
    <source>
        <dbReference type="ARBA" id="ARBA00023136"/>
    </source>
</evidence>
<keyword evidence="3" id="KW-0813">Transport</keyword>
<protein>
    <recommendedName>
        <fullName evidence="27">Folate-Biopterin Transporter (FBT) Family</fullName>
    </recommendedName>
</protein>
<sequence>MSASAPPKKPGIYLLGQEYESSLSLSSTHVIGVQEEYVVLEEGALVPGGAISLVSSEAMALFAQYGAIGILYGTLPGLGYPLFQVYLNLEGYQVAAFNILVNIAWSFKIFMGGLSDCVAIYGYRRKPWMILGWLVCLAGLIYLVCLSPGKPYCEARDDDNNCRSLINPNTEATSIRITLGTVVATFGYVTSACASDALVVQYAQREPVHSRGRIQTAIYTARTIGQVVSSVLVGLLLNGTVYGGKFDFNVSVNVLFAILCVPAASALCTAAWVVVERKTESVPFHKWADQFWKLSQKQAVWQILAFRFLSSLFQNFESTAGKPMALYWAKVQPFTDALTHAIGYVLFSAVLAFVGRYGLNWNWRWTIAITTVVLIAIDSTVYFLTIWDIVRNPWFYTGVTLTDEIPTGVRFIVSAFVATELADLGNEGAVYGMVTTVNNLAIPVSSVLYKYVDSHLDFNNTAFATESVGSDADKARVRWAVSYSYFISYAMKMLSLVWLFMLPPQKAHVQRLKRQGMVSPLAGRLTWALFLGLLAFSIVGNVASLFKDTSWWHIAGGNGVRPTPSPTSSSVVP</sequence>
<dbReference type="STRING" id="112090.W4FV97"/>
<dbReference type="EMBL" id="MZMZ02003876">
    <property type="protein sequence ID" value="RQM20450.1"/>
    <property type="molecule type" value="Genomic_DNA"/>
</dbReference>
<dbReference type="EMBL" id="QUTA01002822">
    <property type="protein sequence ID" value="RHY25794.1"/>
    <property type="molecule type" value="Genomic_DNA"/>
</dbReference>
<dbReference type="EMBL" id="QUTH01006108">
    <property type="protein sequence ID" value="RHZ08026.1"/>
    <property type="molecule type" value="Genomic_DNA"/>
</dbReference>
<evidence type="ECO:0000256" key="7">
    <source>
        <dbReference type="SAM" id="Phobius"/>
    </source>
</evidence>
<reference evidence="17 23" key="2">
    <citation type="submission" date="2018-07" db="EMBL/GenBank/DDBJ databases">
        <title>Annotation of Aphanomyces astaci genome assembly.</title>
        <authorList>
            <person name="Studholme D.J."/>
        </authorList>
    </citation>
    <scope>NUCLEOTIDE SEQUENCE [LARGE SCALE GENOMIC DNA]</scope>
    <source>
        <strain evidence="17">Pc</strain>
    </source>
</reference>
<feature type="transmembrane region" description="Helical" evidence="7">
    <location>
        <begin position="128"/>
        <end position="146"/>
    </location>
</feature>
<comment type="subcellular location">
    <subcellularLocation>
        <location evidence="1">Membrane</location>
        <topology evidence="1">Multi-pass membrane protein</topology>
    </subcellularLocation>
</comment>
<comment type="similarity">
    <text evidence="2">Belongs to the major facilitator superfamily. Folate-biopterin transporter (TC 2.A.71) family.</text>
</comment>